<dbReference type="InterPro" id="IPR001012">
    <property type="entry name" value="UBX_dom"/>
</dbReference>
<dbReference type="SMART" id="SM00594">
    <property type="entry name" value="UAS"/>
    <property type="match status" value="1"/>
</dbReference>
<dbReference type="Pfam" id="PF14555">
    <property type="entry name" value="UBA_4"/>
    <property type="match status" value="1"/>
</dbReference>
<feature type="domain" description="UBX" evidence="2">
    <location>
        <begin position="434"/>
        <end position="513"/>
    </location>
</feature>
<dbReference type="AlphaFoldDB" id="A0A8S1HC49"/>
<dbReference type="Gene3D" id="3.40.30.10">
    <property type="entry name" value="Glutaredoxin"/>
    <property type="match status" value="1"/>
</dbReference>
<dbReference type="Pfam" id="PF21021">
    <property type="entry name" value="FAF1"/>
    <property type="match status" value="1"/>
</dbReference>
<organism evidence="3 4">
    <name type="scientific">Caenorhabditis auriculariae</name>
    <dbReference type="NCBI Taxonomy" id="2777116"/>
    <lineage>
        <taxon>Eukaryota</taxon>
        <taxon>Metazoa</taxon>
        <taxon>Ecdysozoa</taxon>
        <taxon>Nematoda</taxon>
        <taxon>Chromadorea</taxon>
        <taxon>Rhabditida</taxon>
        <taxon>Rhabditina</taxon>
        <taxon>Rhabditomorpha</taxon>
        <taxon>Rhabditoidea</taxon>
        <taxon>Rhabditidae</taxon>
        <taxon>Peloderinae</taxon>
        <taxon>Caenorhabditis</taxon>
    </lineage>
</organism>
<dbReference type="OrthoDB" id="1920064at2759"/>
<dbReference type="CDD" id="cd14273">
    <property type="entry name" value="UBA_TAP-C_like"/>
    <property type="match status" value="1"/>
</dbReference>
<reference evidence="3" key="1">
    <citation type="submission" date="2020-10" db="EMBL/GenBank/DDBJ databases">
        <authorList>
            <person name="Kikuchi T."/>
        </authorList>
    </citation>
    <scope>NUCLEOTIDE SEQUENCE</scope>
    <source>
        <strain evidence="3">NKZ352</strain>
    </source>
</reference>
<dbReference type="GO" id="GO:0005634">
    <property type="term" value="C:nucleus"/>
    <property type="evidence" value="ECO:0007669"/>
    <property type="project" value="TreeGrafter"/>
</dbReference>
<evidence type="ECO:0000259" key="2">
    <source>
        <dbReference type="PROSITE" id="PS50033"/>
    </source>
</evidence>
<dbReference type="InterPro" id="IPR050730">
    <property type="entry name" value="UBX_domain-protein"/>
</dbReference>
<dbReference type="Pfam" id="PF00789">
    <property type="entry name" value="UBX"/>
    <property type="match status" value="1"/>
</dbReference>
<dbReference type="GO" id="GO:0005783">
    <property type="term" value="C:endoplasmic reticulum"/>
    <property type="evidence" value="ECO:0007669"/>
    <property type="project" value="TreeGrafter"/>
</dbReference>
<keyword evidence="4" id="KW-1185">Reference proteome</keyword>
<dbReference type="PANTHER" id="PTHR23322:SF96">
    <property type="entry name" value="FAS-ASSOCIATED FACTOR 1"/>
    <property type="match status" value="1"/>
</dbReference>
<dbReference type="InterPro" id="IPR006577">
    <property type="entry name" value="UAS"/>
</dbReference>
<name>A0A8S1HC49_9PELO</name>
<feature type="compositionally biased region" description="Acidic residues" evidence="1">
    <location>
        <begin position="145"/>
        <end position="160"/>
    </location>
</feature>
<dbReference type="SUPFAM" id="SSF52833">
    <property type="entry name" value="Thioredoxin-like"/>
    <property type="match status" value="1"/>
</dbReference>
<evidence type="ECO:0000256" key="1">
    <source>
        <dbReference type="SAM" id="MobiDB-lite"/>
    </source>
</evidence>
<dbReference type="GO" id="GO:0036503">
    <property type="term" value="P:ERAD pathway"/>
    <property type="evidence" value="ECO:0007669"/>
    <property type="project" value="TreeGrafter"/>
</dbReference>
<feature type="compositionally biased region" description="Basic and acidic residues" evidence="1">
    <location>
        <begin position="361"/>
        <end position="428"/>
    </location>
</feature>
<dbReference type="InterPro" id="IPR036249">
    <property type="entry name" value="Thioredoxin-like_sf"/>
</dbReference>
<dbReference type="Gene3D" id="3.10.20.90">
    <property type="entry name" value="Phosphatidylinositol 3-kinase Catalytic Subunit, Chain A, domain 1"/>
    <property type="match status" value="1"/>
</dbReference>
<feature type="compositionally biased region" description="Polar residues" evidence="1">
    <location>
        <begin position="104"/>
        <end position="138"/>
    </location>
</feature>
<proteinExistence type="predicted"/>
<dbReference type="InterPro" id="IPR049483">
    <property type="entry name" value="FAF1_2-like_UAS"/>
</dbReference>
<accession>A0A8S1HC49</accession>
<dbReference type="Proteomes" id="UP000835052">
    <property type="component" value="Unassembled WGS sequence"/>
</dbReference>
<gene>
    <name evidence="3" type="ORF">CAUJ_LOCUS8020</name>
</gene>
<dbReference type="EMBL" id="CAJGYM010000025">
    <property type="protein sequence ID" value="CAD6192101.1"/>
    <property type="molecule type" value="Genomic_DNA"/>
</dbReference>
<sequence>MDQIDLPDEQMDKLRQFQEITNIDDLQVAICKLASLDWNVQRAIEAHLMPELDDNEEPVILEAPPSRPAPSSAPSYTQNMSRRRPRHNDRAQAPEPEPLHSASVGMNSNNSNDHGAVTRTRTTRNAFSERGPSSSARNATPPEETAGDDEMRSDDDDMYIDDGHDMEADVVSASRRVEGLVPLIPLDSSDVHEALQNFVAVFENRYRASGNMPHFSTESLPDAIRAAFDKPESSDRRPLAIYIHNEKSIAANIFVTQVLCTEVISSLLRHQFVLWPWDVTYEENANKLREWLELTHMSDVISFDNFKYVRSETFPMIAVVVRDKGSFIPVQMCCGTDSMDSVLSKLMSGIDAYEAIRVQEQTEKREREEREAIRNQQHAEYEESLAADKARMEAKKREEEEKRAKEEEERRKEEAEKIRRETLAKKLPSEPTESEQDVMQVKFRLPTGEQTMRRFRRKEPIQVMVDYLSSKGFSPALYKYFNSDYPKKEVNSHFDLTQSFFDAKWPAREQIHVEEI</sequence>
<dbReference type="SUPFAM" id="SSF54236">
    <property type="entry name" value="Ubiquitin-like"/>
    <property type="match status" value="1"/>
</dbReference>
<dbReference type="GO" id="GO:0043130">
    <property type="term" value="F:ubiquitin binding"/>
    <property type="evidence" value="ECO:0007669"/>
    <property type="project" value="TreeGrafter"/>
</dbReference>
<comment type="caution">
    <text evidence="3">The sequence shown here is derived from an EMBL/GenBank/DDBJ whole genome shotgun (WGS) entry which is preliminary data.</text>
</comment>
<dbReference type="InterPro" id="IPR029071">
    <property type="entry name" value="Ubiquitin-like_domsf"/>
</dbReference>
<dbReference type="PANTHER" id="PTHR23322">
    <property type="entry name" value="FAS-ASSOCIATED PROTEIN"/>
    <property type="match status" value="1"/>
</dbReference>
<evidence type="ECO:0000313" key="3">
    <source>
        <dbReference type="EMBL" id="CAD6192101.1"/>
    </source>
</evidence>
<protein>
    <recommendedName>
        <fullName evidence="2">UBX domain-containing protein</fullName>
    </recommendedName>
</protein>
<dbReference type="PROSITE" id="PS50033">
    <property type="entry name" value="UBX"/>
    <property type="match status" value="1"/>
</dbReference>
<feature type="region of interest" description="Disordered" evidence="1">
    <location>
        <begin position="361"/>
        <end position="437"/>
    </location>
</feature>
<dbReference type="Gene3D" id="1.10.8.10">
    <property type="entry name" value="DNA helicase RuvA subunit, C-terminal domain"/>
    <property type="match status" value="1"/>
</dbReference>
<evidence type="ECO:0000313" key="4">
    <source>
        <dbReference type="Proteomes" id="UP000835052"/>
    </source>
</evidence>
<feature type="region of interest" description="Disordered" evidence="1">
    <location>
        <begin position="60"/>
        <end position="162"/>
    </location>
</feature>